<dbReference type="Proteomes" id="UP000479710">
    <property type="component" value="Unassembled WGS sequence"/>
</dbReference>
<keyword evidence="2" id="KW-0732">Signal</keyword>
<protein>
    <recommendedName>
        <fullName evidence="3">Pectate lyase N-terminal domain-containing protein</fullName>
    </recommendedName>
</protein>
<gene>
    <name evidence="4" type="ORF">E2562_019811</name>
</gene>
<organism evidence="4 5">
    <name type="scientific">Oryza meyeriana var. granulata</name>
    <dbReference type="NCBI Taxonomy" id="110450"/>
    <lineage>
        <taxon>Eukaryota</taxon>
        <taxon>Viridiplantae</taxon>
        <taxon>Streptophyta</taxon>
        <taxon>Embryophyta</taxon>
        <taxon>Tracheophyta</taxon>
        <taxon>Spermatophyta</taxon>
        <taxon>Magnoliopsida</taxon>
        <taxon>Liliopsida</taxon>
        <taxon>Poales</taxon>
        <taxon>Poaceae</taxon>
        <taxon>BOP clade</taxon>
        <taxon>Oryzoideae</taxon>
        <taxon>Oryzeae</taxon>
        <taxon>Oryzinae</taxon>
        <taxon>Oryza</taxon>
        <taxon>Oryza meyeriana</taxon>
    </lineage>
</organism>
<evidence type="ECO:0000256" key="1">
    <source>
        <dbReference type="ARBA" id="ARBA00010980"/>
    </source>
</evidence>
<comment type="similarity">
    <text evidence="1">Belongs to the polysaccharide lyase 1 family.</text>
</comment>
<dbReference type="EMBL" id="SPHZ02000006">
    <property type="protein sequence ID" value="KAF0913038.1"/>
    <property type="molecule type" value="Genomic_DNA"/>
</dbReference>
<evidence type="ECO:0000256" key="2">
    <source>
        <dbReference type="SAM" id="SignalP"/>
    </source>
</evidence>
<dbReference type="GO" id="GO:0030570">
    <property type="term" value="F:pectate lyase activity"/>
    <property type="evidence" value="ECO:0007669"/>
    <property type="project" value="InterPro"/>
</dbReference>
<evidence type="ECO:0000313" key="4">
    <source>
        <dbReference type="EMBL" id="KAF0913038.1"/>
    </source>
</evidence>
<comment type="caution">
    <text evidence="4">The sequence shown here is derived from an EMBL/GenBank/DDBJ whole genome shotgun (WGS) entry which is preliminary data.</text>
</comment>
<evidence type="ECO:0000259" key="3">
    <source>
        <dbReference type="Pfam" id="PF04431"/>
    </source>
</evidence>
<dbReference type="AlphaFoldDB" id="A0A6G1DK81"/>
<reference evidence="4 5" key="1">
    <citation type="submission" date="2019-11" db="EMBL/GenBank/DDBJ databases">
        <title>Whole genome sequence of Oryza granulata.</title>
        <authorList>
            <person name="Li W."/>
        </authorList>
    </citation>
    <scope>NUCLEOTIDE SEQUENCE [LARGE SCALE GENOMIC DNA]</scope>
    <source>
        <strain evidence="5">cv. Menghai</strain>
        <tissue evidence="4">Leaf</tissue>
    </source>
</reference>
<accession>A0A6G1DK81</accession>
<feature type="signal peptide" evidence="2">
    <location>
        <begin position="1"/>
        <end position="29"/>
    </location>
</feature>
<sequence>MDDQRLQWSKPSSFLLVAVAFLATAAVSGANIGEFDEHWQKRMEAAETAATEAYRHDPFNVTNDFNHAVIRHVTPLHTYSTYTLNGLRASSVFLLSFIHS</sequence>
<dbReference type="InterPro" id="IPR007524">
    <property type="entry name" value="Pec_lyase_N"/>
</dbReference>
<dbReference type="OrthoDB" id="10531803at2759"/>
<name>A0A6G1DK81_9ORYZ</name>
<proteinExistence type="inferred from homology"/>
<keyword evidence="5" id="KW-1185">Reference proteome</keyword>
<feature type="chain" id="PRO_5026139081" description="Pectate lyase N-terminal domain-containing protein" evidence="2">
    <location>
        <begin position="30"/>
        <end position="100"/>
    </location>
</feature>
<dbReference type="Pfam" id="PF04431">
    <property type="entry name" value="Pec_lyase_N"/>
    <property type="match status" value="1"/>
</dbReference>
<feature type="domain" description="Pectate lyase N-terminal" evidence="3">
    <location>
        <begin position="31"/>
        <end position="74"/>
    </location>
</feature>
<evidence type="ECO:0000313" key="5">
    <source>
        <dbReference type="Proteomes" id="UP000479710"/>
    </source>
</evidence>